<dbReference type="PANTHER" id="PTHR43004">
    <property type="entry name" value="TRK SYSTEM POTASSIUM UPTAKE PROTEIN"/>
    <property type="match status" value="1"/>
</dbReference>
<dbReference type="GO" id="GO:0016709">
    <property type="term" value="F:oxidoreductase activity, acting on paired donors, with incorporation or reduction of molecular oxygen, NAD(P)H as one donor, and incorporation of one atom of oxygen"/>
    <property type="evidence" value="ECO:0007669"/>
    <property type="project" value="UniProtKB-ARBA"/>
</dbReference>
<accession>A0A965ZG16</accession>
<keyword evidence="2" id="KW-0285">Flavoprotein</keyword>
<dbReference type="InterPro" id="IPR002938">
    <property type="entry name" value="FAD-bd"/>
</dbReference>
<dbReference type="PRINTS" id="PR00420">
    <property type="entry name" value="RNGMNOXGNASE"/>
</dbReference>
<gene>
    <name evidence="6" type="ORF">GSY63_07120</name>
</gene>
<name>A0A965ZG16_9SPHI</name>
<evidence type="ECO:0000256" key="2">
    <source>
        <dbReference type="ARBA" id="ARBA00022630"/>
    </source>
</evidence>
<reference evidence="6" key="1">
    <citation type="submission" date="2020-01" db="EMBL/GenBank/DDBJ databases">
        <authorList>
            <person name="Seo Y.L."/>
        </authorList>
    </citation>
    <scope>NUCLEOTIDE SEQUENCE</scope>
    <source>
        <strain evidence="6">R11</strain>
    </source>
</reference>
<feature type="transmembrane region" description="Helical" evidence="4">
    <location>
        <begin position="353"/>
        <end position="375"/>
    </location>
</feature>
<organism evidence="6 7">
    <name type="scientific">Mucilaginibacter agri</name>
    <dbReference type="NCBI Taxonomy" id="2695265"/>
    <lineage>
        <taxon>Bacteria</taxon>
        <taxon>Pseudomonadati</taxon>
        <taxon>Bacteroidota</taxon>
        <taxon>Sphingobacteriia</taxon>
        <taxon>Sphingobacteriales</taxon>
        <taxon>Sphingobacteriaceae</taxon>
        <taxon>Mucilaginibacter</taxon>
    </lineage>
</organism>
<evidence type="ECO:0000256" key="3">
    <source>
        <dbReference type="ARBA" id="ARBA00022827"/>
    </source>
</evidence>
<dbReference type="PANTHER" id="PTHR43004:SF19">
    <property type="entry name" value="BINDING MONOOXYGENASE, PUTATIVE (JCVI)-RELATED"/>
    <property type="match status" value="1"/>
</dbReference>
<dbReference type="SUPFAM" id="SSF51905">
    <property type="entry name" value="FAD/NAD(P)-binding domain"/>
    <property type="match status" value="1"/>
</dbReference>
<evidence type="ECO:0000259" key="5">
    <source>
        <dbReference type="Pfam" id="PF01494"/>
    </source>
</evidence>
<dbReference type="EMBL" id="WWEO01000040">
    <property type="protein sequence ID" value="NCD69122.1"/>
    <property type="molecule type" value="Genomic_DNA"/>
</dbReference>
<evidence type="ECO:0000313" key="6">
    <source>
        <dbReference type="EMBL" id="NCD69122.1"/>
    </source>
</evidence>
<comment type="cofactor">
    <cofactor evidence="1">
        <name>FAD</name>
        <dbReference type="ChEBI" id="CHEBI:57692"/>
    </cofactor>
</comment>
<proteinExistence type="predicted"/>
<keyword evidence="4" id="KW-0812">Transmembrane</keyword>
<dbReference type="AlphaFoldDB" id="A0A965ZG16"/>
<protein>
    <recommendedName>
        <fullName evidence="5">FAD-binding domain-containing protein</fullName>
    </recommendedName>
</protein>
<dbReference type="Pfam" id="PF01494">
    <property type="entry name" value="FAD_binding_3"/>
    <property type="match status" value="1"/>
</dbReference>
<keyword evidence="4" id="KW-1133">Transmembrane helix</keyword>
<reference evidence="6" key="2">
    <citation type="submission" date="2020-10" db="EMBL/GenBank/DDBJ databases">
        <title>Mucilaginibacter sp. nov., isolated from soil.</title>
        <authorList>
            <person name="Jeon C.O."/>
        </authorList>
    </citation>
    <scope>NUCLEOTIDE SEQUENCE</scope>
    <source>
        <strain evidence="6">R11</strain>
    </source>
</reference>
<dbReference type="InterPro" id="IPR050641">
    <property type="entry name" value="RIFMO-like"/>
</dbReference>
<dbReference type="Gene3D" id="3.50.50.60">
    <property type="entry name" value="FAD/NAD(P)-binding domain"/>
    <property type="match status" value="1"/>
</dbReference>
<dbReference type="RefSeq" id="WP_166585101.1">
    <property type="nucleotide sequence ID" value="NZ_WWEO01000040.1"/>
</dbReference>
<dbReference type="GO" id="GO:0071949">
    <property type="term" value="F:FAD binding"/>
    <property type="evidence" value="ECO:0007669"/>
    <property type="project" value="InterPro"/>
</dbReference>
<sequence>MDVIILGAGPTGLMLSNQLTRFGIDHMIIDAKSGPTDQSRALVVQARSLEIYEQLGISDKVIAGGQKNDGINFYKHGKIATSVTLIRSDEKSTPFPFLMMYEQSKNEQLLYQHLQDQGRTVKWNSRVTKISKSGTSYQLSITENGIESSVECKYLIGCDGGKSLVREFSGVEFSGGSYLNVFFVADTHIKGFSSDKLSIFLKKDGLNMLFAMKSTDHFRALGILPKPYYHQPDLPFQEVLDKMKSDMEMPLEFYDTNWHSTYRLHHKKVTVFGKDNLFLAGDAAHVHSPAGGQGMNTGLQDAYNLGWKLALVQQGIAGRKLLETYDEERNPVAEDLLHTTDRIFSAMSTEGSWYTFFRMYFIPVFIGFITSFRVVRRSAFKLLSQIGVNYKSSSLSKGKAGKIKGGLRLPYFHIDMDGRNRSIYQVIKEYSKTPFTILVYQLDIIPLQSLNKTLYTVIEIPYSIDNDKGLKRSGFSGAFMLLVRPDNYIGYIDGKVNIEAFNFYMETAYYLKNPSQVLITT</sequence>
<dbReference type="InterPro" id="IPR036188">
    <property type="entry name" value="FAD/NAD-bd_sf"/>
</dbReference>
<keyword evidence="7" id="KW-1185">Reference proteome</keyword>
<dbReference type="Gene3D" id="3.30.70.2450">
    <property type="match status" value="1"/>
</dbReference>
<evidence type="ECO:0000256" key="1">
    <source>
        <dbReference type="ARBA" id="ARBA00001974"/>
    </source>
</evidence>
<evidence type="ECO:0000313" key="7">
    <source>
        <dbReference type="Proteomes" id="UP000638732"/>
    </source>
</evidence>
<evidence type="ECO:0000256" key="4">
    <source>
        <dbReference type="SAM" id="Phobius"/>
    </source>
</evidence>
<comment type="caution">
    <text evidence="6">The sequence shown here is derived from an EMBL/GenBank/DDBJ whole genome shotgun (WGS) entry which is preliminary data.</text>
</comment>
<dbReference type="Proteomes" id="UP000638732">
    <property type="component" value="Unassembled WGS sequence"/>
</dbReference>
<feature type="domain" description="FAD-binding" evidence="5">
    <location>
        <begin position="2"/>
        <end position="338"/>
    </location>
</feature>
<keyword evidence="3" id="KW-0274">FAD</keyword>
<keyword evidence="4" id="KW-0472">Membrane</keyword>